<name>A0A0S3S9P7_PHAAN</name>
<keyword evidence="2" id="KW-1185">Reference proteome</keyword>
<protein>
    <submittedName>
        <fullName evidence="1">Uncharacterized protein</fullName>
    </submittedName>
</protein>
<evidence type="ECO:0000313" key="1">
    <source>
        <dbReference type="EMBL" id="BAT89596.1"/>
    </source>
</evidence>
<evidence type="ECO:0000313" key="2">
    <source>
        <dbReference type="Proteomes" id="UP000291084"/>
    </source>
</evidence>
<dbReference type="EMBL" id="AP015039">
    <property type="protein sequence ID" value="BAT89596.1"/>
    <property type="molecule type" value="Genomic_DNA"/>
</dbReference>
<dbReference type="Proteomes" id="UP000291084">
    <property type="component" value="Chromosome 6"/>
</dbReference>
<dbReference type="AlphaFoldDB" id="A0A0S3S9P7"/>
<gene>
    <name evidence="1" type="primary">Vigan.06G058600</name>
    <name evidence="1" type="ORF">VIGAN_06058600</name>
</gene>
<accession>A0A0S3S9P7</accession>
<reference evidence="1 2" key="1">
    <citation type="journal article" date="2015" name="Sci. Rep.">
        <title>The power of single molecule real-time sequencing technology in the de novo assembly of a eukaryotic genome.</title>
        <authorList>
            <person name="Sakai H."/>
            <person name="Naito K."/>
            <person name="Ogiso-Tanaka E."/>
            <person name="Takahashi Y."/>
            <person name="Iseki K."/>
            <person name="Muto C."/>
            <person name="Satou K."/>
            <person name="Teruya K."/>
            <person name="Shiroma A."/>
            <person name="Shimoji M."/>
            <person name="Hirano T."/>
            <person name="Itoh T."/>
            <person name="Kaga A."/>
            <person name="Tomooka N."/>
        </authorList>
    </citation>
    <scope>NUCLEOTIDE SEQUENCE [LARGE SCALE GENOMIC DNA]</scope>
    <source>
        <strain evidence="2">cv. Shumari</strain>
    </source>
</reference>
<sequence>MKRHTRGRGRLGVWTLLLVTELTATHTLWVFGLELLAVNVFVGETLLSWLEFSAEHQIGWRARSRVDVTAAGREELWLSFDEHGTQQRMEFNFNRFCVSYS</sequence>
<proteinExistence type="predicted"/>
<organism evidence="1 2">
    <name type="scientific">Vigna angularis var. angularis</name>
    <dbReference type="NCBI Taxonomy" id="157739"/>
    <lineage>
        <taxon>Eukaryota</taxon>
        <taxon>Viridiplantae</taxon>
        <taxon>Streptophyta</taxon>
        <taxon>Embryophyta</taxon>
        <taxon>Tracheophyta</taxon>
        <taxon>Spermatophyta</taxon>
        <taxon>Magnoliopsida</taxon>
        <taxon>eudicotyledons</taxon>
        <taxon>Gunneridae</taxon>
        <taxon>Pentapetalae</taxon>
        <taxon>rosids</taxon>
        <taxon>fabids</taxon>
        <taxon>Fabales</taxon>
        <taxon>Fabaceae</taxon>
        <taxon>Papilionoideae</taxon>
        <taxon>50 kb inversion clade</taxon>
        <taxon>NPAAA clade</taxon>
        <taxon>indigoferoid/millettioid clade</taxon>
        <taxon>Phaseoleae</taxon>
        <taxon>Vigna</taxon>
    </lineage>
</organism>